<dbReference type="SMART" id="SM00490">
    <property type="entry name" value="HELICc"/>
    <property type="match status" value="1"/>
</dbReference>
<evidence type="ECO:0000256" key="3">
    <source>
        <dbReference type="ARBA" id="ARBA00012551"/>
    </source>
</evidence>
<proteinExistence type="inferred from homology"/>
<keyword evidence="11" id="KW-0010">Activator</keyword>
<dbReference type="Proteomes" id="UP000799538">
    <property type="component" value="Unassembled WGS sequence"/>
</dbReference>
<evidence type="ECO:0000256" key="8">
    <source>
        <dbReference type="ARBA" id="ARBA00022853"/>
    </source>
</evidence>
<dbReference type="EMBL" id="ML992516">
    <property type="protein sequence ID" value="KAF2219526.1"/>
    <property type="molecule type" value="Genomic_DNA"/>
</dbReference>
<evidence type="ECO:0000256" key="9">
    <source>
        <dbReference type="ARBA" id="ARBA00023015"/>
    </source>
</evidence>
<evidence type="ECO:0000256" key="12">
    <source>
        <dbReference type="ARBA" id="ARBA00023163"/>
    </source>
</evidence>
<evidence type="ECO:0000256" key="6">
    <source>
        <dbReference type="ARBA" id="ARBA00022806"/>
    </source>
</evidence>
<feature type="compositionally biased region" description="Acidic residues" evidence="14">
    <location>
        <begin position="597"/>
        <end position="646"/>
    </location>
</feature>
<gene>
    <name evidence="17" type="ORF">BDZ85DRAFT_268600</name>
</gene>
<feature type="compositionally biased region" description="Basic and acidic residues" evidence="14">
    <location>
        <begin position="28"/>
        <end position="38"/>
    </location>
</feature>
<feature type="region of interest" description="Disordered" evidence="14">
    <location>
        <begin position="302"/>
        <end position="331"/>
    </location>
</feature>
<dbReference type="Gene3D" id="3.40.50.300">
    <property type="entry name" value="P-loop containing nucleotide triphosphate hydrolases"/>
    <property type="match status" value="1"/>
</dbReference>
<evidence type="ECO:0000256" key="2">
    <source>
        <dbReference type="ARBA" id="ARBA00009220"/>
    </source>
</evidence>
<dbReference type="SMART" id="SM00487">
    <property type="entry name" value="DEXDc"/>
    <property type="match status" value="1"/>
</dbReference>
<dbReference type="Pfam" id="PF00271">
    <property type="entry name" value="Helicase_C"/>
    <property type="match status" value="1"/>
</dbReference>
<dbReference type="InterPro" id="IPR001650">
    <property type="entry name" value="Helicase_C-like"/>
</dbReference>
<keyword evidence="5" id="KW-0378">Hydrolase</keyword>
<feature type="region of interest" description="Disordered" evidence="14">
    <location>
        <begin position="484"/>
        <end position="685"/>
    </location>
</feature>
<dbReference type="PROSITE" id="PS00690">
    <property type="entry name" value="DEAH_ATP_HELICASE"/>
    <property type="match status" value="1"/>
</dbReference>
<keyword evidence="7" id="KW-0067">ATP-binding</keyword>
<keyword evidence="6" id="KW-0347">Helicase</keyword>
<keyword evidence="13" id="KW-0539">Nucleus</keyword>
<dbReference type="InterPro" id="IPR050520">
    <property type="entry name" value="INO80/SWR1_helicase"/>
</dbReference>
<dbReference type="GO" id="GO:0005524">
    <property type="term" value="F:ATP binding"/>
    <property type="evidence" value="ECO:0007669"/>
    <property type="project" value="UniProtKB-KW"/>
</dbReference>
<evidence type="ECO:0000313" key="17">
    <source>
        <dbReference type="EMBL" id="KAF2219526.1"/>
    </source>
</evidence>
<feature type="compositionally biased region" description="Low complexity" evidence="14">
    <location>
        <begin position="82"/>
        <end position="91"/>
    </location>
</feature>
<feature type="compositionally biased region" description="Polar residues" evidence="14">
    <location>
        <begin position="8"/>
        <end position="17"/>
    </location>
</feature>
<feature type="compositionally biased region" description="Basic and acidic residues" evidence="14">
    <location>
        <begin position="242"/>
        <end position="251"/>
    </location>
</feature>
<evidence type="ECO:0000256" key="14">
    <source>
        <dbReference type="SAM" id="MobiDB-lite"/>
    </source>
</evidence>
<dbReference type="GO" id="GO:0003677">
    <property type="term" value="F:DNA binding"/>
    <property type="evidence" value="ECO:0007669"/>
    <property type="project" value="UniProtKB-KW"/>
</dbReference>
<dbReference type="InterPro" id="IPR038718">
    <property type="entry name" value="SNF2-like_sf"/>
</dbReference>
<feature type="region of interest" description="Disordered" evidence="14">
    <location>
        <begin position="1"/>
        <end position="284"/>
    </location>
</feature>
<dbReference type="PANTHER" id="PTHR45685:SF1">
    <property type="entry name" value="HELICASE SRCAP"/>
    <property type="match status" value="1"/>
</dbReference>
<name>A0A6A6G1B0_9PEZI</name>
<evidence type="ECO:0000259" key="16">
    <source>
        <dbReference type="PROSITE" id="PS51194"/>
    </source>
</evidence>
<dbReference type="FunFam" id="3.40.50.10810:FF:000005">
    <property type="entry name" value="Photoperiod-independent early flowering 1"/>
    <property type="match status" value="1"/>
</dbReference>
<feature type="domain" description="Helicase ATP-binding" evidence="15">
    <location>
        <begin position="785"/>
        <end position="950"/>
    </location>
</feature>
<dbReference type="GO" id="GO:0000812">
    <property type="term" value="C:Swr1 complex"/>
    <property type="evidence" value="ECO:0007669"/>
    <property type="project" value="TreeGrafter"/>
</dbReference>
<dbReference type="InterPro" id="IPR014001">
    <property type="entry name" value="Helicase_ATP-bd"/>
</dbReference>
<dbReference type="GO" id="GO:0003678">
    <property type="term" value="F:DNA helicase activity"/>
    <property type="evidence" value="ECO:0007669"/>
    <property type="project" value="UniProtKB-EC"/>
</dbReference>
<feature type="compositionally biased region" description="Acidic residues" evidence="14">
    <location>
        <begin position="514"/>
        <end position="543"/>
    </location>
</feature>
<evidence type="ECO:0000256" key="7">
    <source>
        <dbReference type="ARBA" id="ARBA00022840"/>
    </source>
</evidence>
<dbReference type="Gene3D" id="1.20.120.850">
    <property type="entry name" value="SWI2/SNF2 ATPases, N-terminal domain"/>
    <property type="match status" value="1"/>
</dbReference>
<dbReference type="InterPro" id="IPR002464">
    <property type="entry name" value="DNA/RNA_helicase_DEAH_CS"/>
</dbReference>
<dbReference type="GO" id="GO:0006338">
    <property type="term" value="P:chromatin remodeling"/>
    <property type="evidence" value="ECO:0007669"/>
    <property type="project" value="TreeGrafter"/>
</dbReference>
<dbReference type="PROSITE" id="PS51194">
    <property type="entry name" value="HELICASE_CTER"/>
    <property type="match status" value="1"/>
</dbReference>
<dbReference type="Pfam" id="PF00176">
    <property type="entry name" value="SNF2-rel_dom"/>
    <property type="match status" value="1"/>
</dbReference>
<dbReference type="InterPro" id="IPR027417">
    <property type="entry name" value="P-loop_NTPase"/>
</dbReference>
<dbReference type="CDD" id="cd18793">
    <property type="entry name" value="SF2_C_SNF"/>
    <property type="match status" value="1"/>
</dbReference>
<keyword evidence="4" id="KW-0547">Nucleotide-binding</keyword>
<feature type="domain" description="Helicase C-terminal" evidence="16">
    <location>
        <begin position="1327"/>
        <end position="1480"/>
    </location>
</feature>
<evidence type="ECO:0000256" key="1">
    <source>
        <dbReference type="ARBA" id="ARBA00004123"/>
    </source>
</evidence>
<keyword evidence="10" id="KW-0238">DNA-binding</keyword>
<protein>
    <recommendedName>
        <fullName evidence="3">DNA helicase</fullName>
        <ecNumber evidence="3">3.6.4.12</ecNumber>
    </recommendedName>
</protein>
<sequence length="1623" mass="184272">MPDAPVTENDTNANSAAPPSVNGINGHAHVDQVAHEAADATFNDTQNGIKEEETSKEEDQQSVSTPFPASSKKRKLDDLSGRSRSASRAASPPWKSFSAEGPTQFTDGGKRRSGRVNQIPLDLQPPSDKRTTRKAFESAGTKRVKAEHTSRSSKLKSELSSSPPKADSLRKAAVRADSKTNVLSSDKDIAQATRVSSRRRSSPKRFDDDIVEAPRPVPTSPTTTKRKVGRPKKREQTPPTPESRRGKRDTYINHVDPVQTSPRLRLKLPRHPLYPPHPDFIPKPPKFGSLIEVLEAYDVIERESGPGDKEEADPLEARGHSNKVVRSAEEVAETEARTRLRILEASAPGGPLSQDRCSLFFPDQQKQPLSQYSHRDHLWAHGAYFRHLLDRETARHKDLARKTAHACLAKWKEKQPQTEEDREKEENEWFKLTYRQTVRDVARKWELVTAEIERQRLQQWMEEQELTRDRKMQRLLEDTTAMLERRRVGFEDEEEGSDSPGDSEGSESGGSSGADDEEEDDDIMSSSESEEDEAAEGDADENLSPEALRAKYANLPELEKDSGQSDEDDEDAMEIDTVADTPAKSLEVADMSHVQLDEVDQALLDDDDDESTDMSDDMGSSDDDSDGDEGDDGEDDEEEEEAEEDVGLMGFLGGRERKKIQELQDEPTESQAKSHGDDTVMEEAPVDESGVVQDNDIRDEHLGDPSVQLAGSLEGDHSSQPTPMDSSTTAPTEADSTTTVDPEDISRIMPTAEELQTARKITTKIPSLLRGTLREYQHFGLDWLAKLYANQTNGILADEMGLGKTIQTIALLAHLAEEHEVWGPHLIVVPTSVILNWEMEFKKFLPGFKVLSYYGTQEERQQKRKGWSNPDNYNVVITSYQLILKDLSSIRVPEWHYMILDEAHNIKNFQSQRYQAMIRLKTHARLLLTGTPLQNSIQELWSLLTFLTAGQDGQGMGDLDEFTQWFKRPVDEIFVDGKNKLGVEAQEIVNKLHHSLRPYILRRMKAQVEKQLPGKYEHTIFCRLSKRQRQLYDAFLSRADVKEKLSSGNPISVSQALMALRKVCNHPDLFEERPIVTSFTLRKPYSRMPRSVVADYEIKDLLVRRRLLQQDPDHDFDSFIDRNFDLHRRERYSKYHANRGKRLIGVQNMRNWFFHFQAMKPSNTSLAGTSLDDTFVAVKSRLLNEKTDRLQKYMNVTEQRAEWTPMYGCDLVATCTVRTSDRIPLLKAPLPPKISSPLISFDEMSVLPDMVQSIERRSSALNSTVQKFGFVTPNAVAHDVLSYTLPADVRTSIQSIGQSQDDPFHESRVRLSIAFPDKRLLQYDCGKLQRLAILLRDLTTRGSRALIFTQMTSVLDILERFLNIHGYKYMRLDGSTRIEQRQDMMERFNRDSRIDVFILSSRSGGVGMNLTGADSVIFYDLDWNPQMDKQCQDRAHRIGQTRDVHIYKMVSEHTIEVNILRKSNQKRMLDEVVIQEGEFTTDFFMRDKDKEMEHEPEGEAVQDEAGLAVDRVLGLDTVGKVLEKAEEGVDVEAARAMRKEQAVDERDWEFDAKKAEGSGGATPKVEEVEYDDVEGDEKPHVDEYMMRFVKRAFEGVPFVPPVDKKKGRLDKNGRDRSHRPKRI</sequence>
<evidence type="ECO:0000259" key="15">
    <source>
        <dbReference type="PROSITE" id="PS51192"/>
    </source>
</evidence>
<feature type="compositionally biased region" description="Basic and acidic residues" evidence="14">
    <location>
        <begin position="167"/>
        <end position="178"/>
    </location>
</feature>
<dbReference type="SUPFAM" id="SSF52540">
    <property type="entry name" value="P-loop containing nucleoside triphosphate hydrolases"/>
    <property type="match status" value="2"/>
</dbReference>
<dbReference type="GO" id="GO:0042393">
    <property type="term" value="F:histone binding"/>
    <property type="evidence" value="ECO:0007669"/>
    <property type="project" value="TreeGrafter"/>
</dbReference>
<feature type="region of interest" description="Disordered" evidence="14">
    <location>
        <begin position="1600"/>
        <end position="1623"/>
    </location>
</feature>
<dbReference type="InterPro" id="IPR049730">
    <property type="entry name" value="SNF2/RAD54-like_C"/>
</dbReference>
<feature type="compositionally biased region" description="Basic and acidic residues" evidence="14">
    <location>
        <begin position="49"/>
        <end position="59"/>
    </location>
</feature>
<keyword evidence="18" id="KW-1185">Reference proteome</keyword>
<comment type="similarity">
    <text evidence="2">Belongs to the SNF2/RAD54 helicase family. SWR1 subfamily.</text>
</comment>
<dbReference type="EC" id="3.6.4.12" evidence="3"/>
<dbReference type="InterPro" id="IPR000330">
    <property type="entry name" value="SNF2_N"/>
</dbReference>
<feature type="compositionally biased region" description="Low complexity" evidence="14">
    <location>
        <begin position="725"/>
        <end position="739"/>
    </location>
</feature>
<feature type="compositionally biased region" description="Pro residues" evidence="14">
    <location>
        <begin position="272"/>
        <end position="284"/>
    </location>
</feature>
<dbReference type="PROSITE" id="PS51192">
    <property type="entry name" value="HELICASE_ATP_BIND_1"/>
    <property type="match status" value="1"/>
</dbReference>
<accession>A0A6A6G1B0</accession>
<feature type="compositionally biased region" description="Basic residues" evidence="14">
    <location>
        <begin position="224"/>
        <end position="233"/>
    </location>
</feature>
<dbReference type="OrthoDB" id="372624at2759"/>
<organism evidence="17 18">
    <name type="scientific">Elsinoe ampelina</name>
    <dbReference type="NCBI Taxonomy" id="302913"/>
    <lineage>
        <taxon>Eukaryota</taxon>
        <taxon>Fungi</taxon>
        <taxon>Dikarya</taxon>
        <taxon>Ascomycota</taxon>
        <taxon>Pezizomycotina</taxon>
        <taxon>Dothideomycetes</taxon>
        <taxon>Dothideomycetidae</taxon>
        <taxon>Myriangiales</taxon>
        <taxon>Elsinoaceae</taxon>
        <taxon>Elsinoe</taxon>
    </lineage>
</organism>
<evidence type="ECO:0000256" key="5">
    <source>
        <dbReference type="ARBA" id="ARBA00022801"/>
    </source>
</evidence>
<keyword evidence="12" id="KW-0804">Transcription</keyword>
<evidence type="ECO:0000256" key="10">
    <source>
        <dbReference type="ARBA" id="ARBA00023125"/>
    </source>
</evidence>
<dbReference type="GO" id="GO:0016887">
    <property type="term" value="F:ATP hydrolysis activity"/>
    <property type="evidence" value="ECO:0007669"/>
    <property type="project" value="TreeGrafter"/>
</dbReference>
<evidence type="ECO:0000256" key="4">
    <source>
        <dbReference type="ARBA" id="ARBA00022741"/>
    </source>
</evidence>
<feature type="compositionally biased region" description="Acidic residues" evidence="14">
    <location>
        <begin position="564"/>
        <end position="574"/>
    </location>
</feature>
<evidence type="ECO:0000313" key="18">
    <source>
        <dbReference type="Proteomes" id="UP000799538"/>
    </source>
</evidence>
<evidence type="ECO:0000256" key="13">
    <source>
        <dbReference type="ARBA" id="ARBA00023242"/>
    </source>
</evidence>
<comment type="subcellular location">
    <subcellularLocation>
        <location evidence="1">Nucleus</location>
    </subcellularLocation>
</comment>
<feature type="region of interest" description="Disordered" evidence="14">
    <location>
        <begin position="697"/>
        <end position="746"/>
    </location>
</feature>
<dbReference type="Gene3D" id="3.40.50.10810">
    <property type="entry name" value="Tandem AAA-ATPase domain"/>
    <property type="match status" value="1"/>
</dbReference>
<dbReference type="PANTHER" id="PTHR45685">
    <property type="entry name" value="HELICASE SRCAP-RELATED"/>
    <property type="match status" value="1"/>
</dbReference>
<keyword evidence="9" id="KW-0805">Transcription regulation</keyword>
<reference evidence="18" key="1">
    <citation type="journal article" date="2020" name="Stud. Mycol.">
        <title>101 Dothideomycetes genomes: A test case for predicting lifestyles and emergence of pathogens.</title>
        <authorList>
            <person name="Haridas S."/>
            <person name="Albert R."/>
            <person name="Binder M."/>
            <person name="Bloem J."/>
            <person name="LaButti K."/>
            <person name="Salamov A."/>
            <person name="Andreopoulos B."/>
            <person name="Baker S."/>
            <person name="Barry K."/>
            <person name="Bills G."/>
            <person name="Bluhm B."/>
            <person name="Cannon C."/>
            <person name="Castanera R."/>
            <person name="Culley D."/>
            <person name="Daum C."/>
            <person name="Ezra D."/>
            <person name="Gonzalez J."/>
            <person name="Henrissat B."/>
            <person name="Kuo A."/>
            <person name="Liang C."/>
            <person name="Lipzen A."/>
            <person name="Lutzoni F."/>
            <person name="Magnuson J."/>
            <person name="Mondo S."/>
            <person name="Nolan M."/>
            <person name="Ohm R."/>
            <person name="Pangilinan J."/>
            <person name="Park H.-J."/>
            <person name="Ramirez L."/>
            <person name="Alfaro M."/>
            <person name="Sun H."/>
            <person name="Tritt A."/>
            <person name="Yoshinaga Y."/>
            <person name="Zwiers L.-H."/>
            <person name="Turgeon B."/>
            <person name="Goodwin S."/>
            <person name="Spatafora J."/>
            <person name="Crous P."/>
            <person name="Grigoriev I."/>
        </authorList>
    </citation>
    <scope>NUCLEOTIDE SEQUENCE [LARGE SCALE GENOMIC DNA]</scope>
    <source>
        <strain evidence="18">CECT 20119</strain>
    </source>
</reference>
<evidence type="ECO:0000256" key="11">
    <source>
        <dbReference type="ARBA" id="ARBA00023159"/>
    </source>
</evidence>
<feature type="compositionally biased region" description="Basic and acidic residues" evidence="14">
    <location>
        <begin position="127"/>
        <end position="136"/>
    </location>
</feature>
<keyword evidence="8" id="KW-0156">Chromatin regulator</keyword>